<feature type="transmembrane region" description="Helical" evidence="6">
    <location>
        <begin position="281"/>
        <end position="305"/>
    </location>
</feature>
<dbReference type="PROSITE" id="PS50850">
    <property type="entry name" value="MFS"/>
    <property type="match status" value="1"/>
</dbReference>
<feature type="transmembrane region" description="Helical" evidence="6">
    <location>
        <begin position="371"/>
        <end position="390"/>
    </location>
</feature>
<keyword evidence="4 6" id="KW-1133">Transmembrane helix</keyword>
<dbReference type="EMBL" id="VCQV01000003">
    <property type="protein sequence ID" value="TWP38365.1"/>
    <property type="molecule type" value="Genomic_DNA"/>
</dbReference>
<feature type="transmembrane region" description="Helical" evidence="6">
    <location>
        <begin position="311"/>
        <end position="332"/>
    </location>
</feature>
<evidence type="ECO:0000256" key="6">
    <source>
        <dbReference type="SAM" id="Phobius"/>
    </source>
</evidence>
<dbReference type="InterPro" id="IPR011701">
    <property type="entry name" value="MFS"/>
</dbReference>
<feature type="transmembrane region" description="Helical" evidence="6">
    <location>
        <begin position="89"/>
        <end position="107"/>
    </location>
</feature>
<dbReference type="OrthoDB" id="9814237at2"/>
<feature type="transmembrane region" description="Helical" evidence="6">
    <location>
        <begin position="119"/>
        <end position="141"/>
    </location>
</feature>
<evidence type="ECO:0000256" key="2">
    <source>
        <dbReference type="ARBA" id="ARBA00022475"/>
    </source>
</evidence>
<dbReference type="Proteomes" id="UP000320244">
    <property type="component" value="Unassembled WGS sequence"/>
</dbReference>
<proteinExistence type="predicted"/>
<dbReference type="PANTHER" id="PTHR43124:SF3">
    <property type="entry name" value="CHLORAMPHENICOL EFFLUX PUMP RV0191"/>
    <property type="match status" value="1"/>
</dbReference>
<reference evidence="8 9" key="2">
    <citation type="submission" date="2019-08" db="EMBL/GenBank/DDBJ databases">
        <title>Jejuicoccus antrihumi gen. nov., sp. nov., a new member of the family Dermacoccaceae isolated from a cave.</title>
        <authorList>
            <person name="Schumann P."/>
            <person name="Kim I.S."/>
        </authorList>
    </citation>
    <scope>NUCLEOTIDE SEQUENCE [LARGE SCALE GENOMIC DNA]</scope>
    <source>
        <strain evidence="8 9">C5-26</strain>
    </source>
</reference>
<evidence type="ECO:0000256" key="5">
    <source>
        <dbReference type="ARBA" id="ARBA00023136"/>
    </source>
</evidence>
<accession>A0A563E7G3</accession>
<comment type="caution">
    <text evidence="8">The sequence shown here is derived from an EMBL/GenBank/DDBJ whole genome shotgun (WGS) entry which is preliminary data.</text>
</comment>
<feature type="transmembrane region" description="Helical" evidence="6">
    <location>
        <begin position="176"/>
        <end position="199"/>
    </location>
</feature>
<evidence type="ECO:0000313" key="8">
    <source>
        <dbReference type="EMBL" id="TWP38365.1"/>
    </source>
</evidence>
<dbReference type="PANTHER" id="PTHR43124">
    <property type="entry name" value="PURINE EFFLUX PUMP PBUE"/>
    <property type="match status" value="1"/>
</dbReference>
<dbReference type="AlphaFoldDB" id="A0A563E7G3"/>
<comment type="subcellular location">
    <subcellularLocation>
        <location evidence="1">Cell membrane</location>
        <topology evidence="1">Multi-pass membrane protein</topology>
    </subcellularLocation>
</comment>
<feature type="domain" description="Major facilitator superfamily (MFS) profile" evidence="7">
    <location>
        <begin position="15"/>
        <end position="395"/>
    </location>
</feature>
<dbReference type="InterPro" id="IPR036259">
    <property type="entry name" value="MFS_trans_sf"/>
</dbReference>
<dbReference type="Pfam" id="PF07690">
    <property type="entry name" value="MFS_1"/>
    <property type="match status" value="1"/>
</dbReference>
<keyword evidence="3 6" id="KW-0812">Transmembrane</keyword>
<reference evidence="8 9" key="1">
    <citation type="submission" date="2019-05" db="EMBL/GenBank/DDBJ databases">
        <authorList>
            <person name="Lee S.D."/>
        </authorList>
    </citation>
    <scope>NUCLEOTIDE SEQUENCE [LARGE SCALE GENOMIC DNA]</scope>
    <source>
        <strain evidence="8 9">C5-26</strain>
    </source>
</reference>
<feature type="transmembrane region" description="Helical" evidence="6">
    <location>
        <begin position="344"/>
        <end position="365"/>
    </location>
</feature>
<dbReference type="GO" id="GO:0005886">
    <property type="term" value="C:plasma membrane"/>
    <property type="evidence" value="ECO:0007669"/>
    <property type="project" value="UniProtKB-SubCell"/>
</dbReference>
<keyword evidence="2" id="KW-1003">Cell membrane</keyword>
<keyword evidence="5 6" id="KW-0472">Membrane</keyword>
<dbReference type="GO" id="GO:0022857">
    <property type="term" value="F:transmembrane transporter activity"/>
    <property type="evidence" value="ECO:0007669"/>
    <property type="project" value="InterPro"/>
</dbReference>
<dbReference type="Gene3D" id="1.20.1250.20">
    <property type="entry name" value="MFS general substrate transporter like domains"/>
    <property type="match status" value="1"/>
</dbReference>
<feature type="transmembrane region" description="Helical" evidence="6">
    <location>
        <begin position="148"/>
        <end position="170"/>
    </location>
</feature>
<protein>
    <submittedName>
        <fullName evidence="8">MFS transporter</fullName>
    </submittedName>
</protein>
<keyword evidence="9" id="KW-1185">Reference proteome</keyword>
<evidence type="ECO:0000256" key="3">
    <source>
        <dbReference type="ARBA" id="ARBA00022692"/>
    </source>
</evidence>
<sequence>MTPANTLRGPRKMILVAALVCGAFGIGTSEFLVMGLLPQIAASLSGQLYRRSPKAAMATTGWMTAGYALGVATGTVVMPFLLRKSQVRAALIWCAASMMLWTLLTALSPSLPVAITFRFLAALAHATYTGLASVVVARLLGPNHQGRGNAVVIGGLTAANLVGVPLFTAAGSGGAWRVMIGLCSILFAAPVVALVFISLPALSDIPHAAVRARATTRQSLTLMAAITLLAGGGFAIMTFVAPISRWSEGSVAVLPVAAYMAIFGVGMNAGNVIGGWAADRAAGVSVVCFGAVGITGTVMLLLRLWPGVTTGVGIAMMGILLGGVNPGAMVLYMRELPHRPRLAASLASGTANLGSFIGSLAGGALLATRGVSAAVAGGFALTAIGLLVFLGRGSPSGRSLAASGGTAAERTS</sequence>
<dbReference type="InterPro" id="IPR050189">
    <property type="entry name" value="MFS_Efflux_Transporters"/>
</dbReference>
<evidence type="ECO:0000256" key="4">
    <source>
        <dbReference type="ARBA" id="ARBA00022989"/>
    </source>
</evidence>
<evidence type="ECO:0000313" key="9">
    <source>
        <dbReference type="Proteomes" id="UP000320244"/>
    </source>
</evidence>
<evidence type="ECO:0000256" key="1">
    <source>
        <dbReference type="ARBA" id="ARBA00004651"/>
    </source>
</evidence>
<dbReference type="SUPFAM" id="SSF103473">
    <property type="entry name" value="MFS general substrate transporter"/>
    <property type="match status" value="1"/>
</dbReference>
<gene>
    <name evidence="8" type="ORF">FGL98_03495</name>
</gene>
<feature type="transmembrane region" description="Helical" evidence="6">
    <location>
        <begin position="220"/>
        <end position="243"/>
    </location>
</feature>
<evidence type="ECO:0000259" key="7">
    <source>
        <dbReference type="PROSITE" id="PS50850"/>
    </source>
</evidence>
<dbReference type="InterPro" id="IPR020846">
    <property type="entry name" value="MFS_dom"/>
</dbReference>
<organism evidence="8 9">
    <name type="scientific">Leekyejoonella antrihumi</name>
    <dbReference type="NCBI Taxonomy" id="1660198"/>
    <lineage>
        <taxon>Bacteria</taxon>
        <taxon>Bacillati</taxon>
        <taxon>Actinomycetota</taxon>
        <taxon>Actinomycetes</taxon>
        <taxon>Micrococcales</taxon>
        <taxon>Dermacoccaceae</taxon>
        <taxon>Leekyejoonella</taxon>
    </lineage>
</organism>
<feature type="transmembrane region" description="Helical" evidence="6">
    <location>
        <begin position="59"/>
        <end position="82"/>
    </location>
</feature>
<feature type="transmembrane region" description="Helical" evidence="6">
    <location>
        <begin position="249"/>
        <end position="269"/>
    </location>
</feature>
<name>A0A563E7G3_9MICO</name>